<keyword evidence="10" id="KW-1185">Reference proteome</keyword>
<comment type="similarity">
    <text evidence="2">Belongs to the CPA3 antiporters (TC 2.A.63) subunit B family.</text>
</comment>
<evidence type="ECO:0000256" key="7">
    <source>
        <dbReference type="SAM" id="Phobius"/>
    </source>
</evidence>
<evidence type="ECO:0000256" key="4">
    <source>
        <dbReference type="ARBA" id="ARBA00022692"/>
    </source>
</evidence>
<feature type="transmembrane region" description="Helical" evidence="7">
    <location>
        <begin position="68"/>
        <end position="90"/>
    </location>
</feature>
<keyword evidence="6 7" id="KW-0472">Membrane</keyword>
<evidence type="ECO:0000313" key="10">
    <source>
        <dbReference type="Proteomes" id="UP001235840"/>
    </source>
</evidence>
<evidence type="ECO:0000256" key="3">
    <source>
        <dbReference type="ARBA" id="ARBA00022475"/>
    </source>
</evidence>
<feature type="transmembrane region" description="Helical" evidence="7">
    <location>
        <begin position="35"/>
        <end position="56"/>
    </location>
</feature>
<evidence type="ECO:0000259" key="8">
    <source>
        <dbReference type="Pfam" id="PF04039"/>
    </source>
</evidence>
<dbReference type="RefSeq" id="WP_307389309.1">
    <property type="nucleotide sequence ID" value="NZ_BAAADK010000009.1"/>
</dbReference>
<evidence type="ECO:0000313" key="9">
    <source>
        <dbReference type="EMBL" id="MDQ0164139.1"/>
    </source>
</evidence>
<comment type="subcellular location">
    <subcellularLocation>
        <location evidence="1">Cell membrane</location>
        <topology evidence="1">Multi-pass membrane protein</topology>
    </subcellularLocation>
</comment>
<dbReference type="Pfam" id="PF04039">
    <property type="entry name" value="MnhB"/>
    <property type="match status" value="1"/>
</dbReference>
<feature type="transmembrane region" description="Helical" evidence="7">
    <location>
        <begin position="12"/>
        <end position="29"/>
    </location>
</feature>
<gene>
    <name evidence="9" type="ORF">J2S11_000038</name>
</gene>
<dbReference type="PANTHER" id="PTHR33932">
    <property type="entry name" value="NA(+)/H(+) ANTIPORTER SUBUNIT B"/>
    <property type="match status" value="1"/>
</dbReference>
<proteinExistence type="inferred from homology"/>
<keyword evidence="4 7" id="KW-0812">Transmembrane</keyword>
<reference evidence="9 10" key="1">
    <citation type="submission" date="2023-07" db="EMBL/GenBank/DDBJ databases">
        <title>Genomic Encyclopedia of Type Strains, Phase IV (KMG-IV): sequencing the most valuable type-strain genomes for metagenomic binning, comparative biology and taxonomic classification.</title>
        <authorList>
            <person name="Goeker M."/>
        </authorList>
    </citation>
    <scope>NUCLEOTIDE SEQUENCE [LARGE SCALE GENOMIC DNA]</scope>
    <source>
        <strain evidence="9 10">DSM 12751</strain>
    </source>
</reference>
<evidence type="ECO:0000256" key="2">
    <source>
        <dbReference type="ARBA" id="ARBA00009425"/>
    </source>
</evidence>
<evidence type="ECO:0000256" key="1">
    <source>
        <dbReference type="ARBA" id="ARBA00004651"/>
    </source>
</evidence>
<dbReference type="InterPro" id="IPR050622">
    <property type="entry name" value="CPA3_antiporter_subunitB"/>
</dbReference>
<evidence type="ECO:0000256" key="5">
    <source>
        <dbReference type="ARBA" id="ARBA00022989"/>
    </source>
</evidence>
<sequence length="143" mass="15406">MIRYNDVMLQTVTKLISFIILTFAVYIFFNGHNNPGGGFIGGLLTAASLVLLYLAFDLETMRKVVPIDFKLVTATGLLIATVFGAGSFIFGEPFLSQTYDYFDLPILGENTELATALIFDLGVYLAVVGSTMTTTLAIGGDQG</sequence>
<dbReference type="EMBL" id="JAUSTY010000001">
    <property type="protein sequence ID" value="MDQ0164139.1"/>
    <property type="molecule type" value="Genomic_DNA"/>
</dbReference>
<dbReference type="Proteomes" id="UP001235840">
    <property type="component" value="Unassembled WGS sequence"/>
</dbReference>
<feature type="domain" description="Na+/H+ antiporter MnhB subunit-related protein" evidence="8">
    <location>
        <begin position="8"/>
        <end position="133"/>
    </location>
</feature>
<accession>A0ABT9VT24</accession>
<dbReference type="PANTHER" id="PTHR33932:SF4">
    <property type="entry name" value="NA(+)_H(+) ANTIPORTER SUBUNIT B"/>
    <property type="match status" value="1"/>
</dbReference>
<feature type="transmembrane region" description="Helical" evidence="7">
    <location>
        <begin position="113"/>
        <end position="138"/>
    </location>
</feature>
<keyword evidence="5 7" id="KW-1133">Transmembrane helix</keyword>
<keyword evidence="3" id="KW-1003">Cell membrane</keyword>
<name>A0ABT9VT24_9BACI</name>
<dbReference type="NCBIfam" id="NF009223">
    <property type="entry name" value="PRK12573.1"/>
    <property type="match status" value="1"/>
</dbReference>
<protein>
    <submittedName>
        <fullName evidence="9">Monovalent cation:proton antiporter</fullName>
    </submittedName>
</protein>
<comment type="caution">
    <text evidence="9">The sequence shown here is derived from an EMBL/GenBank/DDBJ whole genome shotgun (WGS) entry which is preliminary data.</text>
</comment>
<organism evidence="9 10">
    <name type="scientific">Caldalkalibacillus horti</name>
    <dbReference type="NCBI Taxonomy" id="77523"/>
    <lineage>
        <taxon>Bacteria</taxon>
        <taxon>Bacillati</taxon>
        <taxon>Bacillota</taxon>
        <taxon>Bacilli</taxon>
        <taxon>Bacillales</taxon>
        <taxon>Bacillaceae</taxon>
        <taxon>Caldalkalibacillus</taxon>
    </lineage>
</organism>
<dbReference type="InterPro" id="IPR007182">
    <property type="entry name" value="MnhB"/>
</dbReference>
<evidence type="ECO:0000256" key="6">
    <source>
        <dbReference type="ARBA" id="ARBA00023136"/>
    </source>
</evidence>